<dbReference type="AlphaFoldDB" id="A0A7Y9EUZ0"/>
<dbReference type="InterPro" id="IPR000182">
    <property type="entry name" value="GNAT_dom"/>
</dbReference>
<proteinExistence type="predicted"/>
<protein>
    <submittedName>
        <fullName evidence="4">GNAT superfamily N-acetyltransferase</fullName>
    </submittedName>
</protein>
<keyword evidence="1 4" id="KW-0808">Transferase</keyword>
<dbReference type="InterPro" id="IPR050832">
    <property type="entry name" value="Bact_Acetyltransf"/>
</dbReference>
<accession>A0A7Y9EUZ0</accession>
<dbReference type="PANTHER" id="PTHR43877">
    <property type="entry name" value="AMINOALKYLPHOSPHONATE N-ACETYLTRANSFERASE-RELATED-RELATED"/>
    <property type="match status" value="1"/>
</dbReference>
<keyword evidence="2" id="KW-0012">Acyltransferase</keyword>
<gene>
    <name evidence="4" type="ORF">BKA02_001490</name>
</gene>
<evidence type="ECO:0000259" key="3">
    <source>
        <dbReference type="PROSITE" id="PS51186"/>
    </source>
</evidence>
<dbReference type="PANTHER" id="PTHR43877:SF1">
    <property type="entry name" value="ACETYLTRANSFERASE"/>
    <property type="match status" value="1"/>
</dbReference>
<dbReference type="EMBL" id="JACCBH010000001">
    <property type="protein sequence ID" value="NYD54435.1"/>
    <property type="molecule type" value="Genomic_DNA"/>
</dbReference>
<dbReference type="Gene3D" id="3.40.630.30">
    <property type="match status" value="1"/>
</dbReference>
<feature type="domain" description="N-acetyltransferase" evidence="3">
    <location>
        <begin position="1"/>
        <end position="170"/>
    </location>
</feature>
<name>A0A7Y9EUZ0_9MICO</name>
<evidence type="ECO:0000256" key="2">
    <source>
        <dbReference type="ARBA" id="ARBA00023315"/>
    </source>
</evidence>
<organism evidence="4 5">
    <name type="scientific">Microbacterium pseudoresistens</name>
    <dbReference type="NCBI Taxonomy" id="640634"/>
    <lineage>
        <taxon>Bacteria</taxon>
        <taxon>Bacillati</taxon>
        <taxon>Actinomycetota</taxon>
        <taxon>Actinomycetes</taxon>
        <taxon>Micrococcales</taxon>
        <taxon>Microbacteriaceae</taxon>
        <taxon>Microbacterium</taxon>
    </lineage>
</organism>
<dbReference type="GO" id="GO:0016747">
    <property type="term" value="F:acyltransferase activity, transferring groups other than amino-acyl groups"/>
    <property type="evidence" value="ECO:0007669"/>
    <property type="project" value="InterPro"/>
</dbReference>
<evidence type="ECO:0000313" key="4">
    <source>
        <dbReference type="EMBL" id="NYD54435.1"/>
    </source>
</evidence>
<comment type="caution">
    <text evidence="4">The sequence shown here is derived from an EMBL/GenBank/DDBJ whole genome shotgun (WGS) entry which is preliminary data.</text>
</comment>
<dbReference type="InterPro" id="IPR016181">
    <property type="entry name" value="Acyl_CoA_acyltransferase"/>
</dbReference>
<evidence type="ECO:0000256" key="1">
    <source>
        <dbReference type="ARBA" id="ARBA00022679"/>
    </source>
</evidence>
<dbReference type="Proteomes" id="UP000552045">
    <property type="component" value="Unassembled WGS sequence"/>
</dbReference>
<sequence length="175" mass="19272">MLIREATVDDAHGIAVVHVRSWQAAYRGLMPQAVLDDLSVTQREEGWLRILSGDAPDGAAAHRGRTIVAERERRILGWASFGEARDADAPAGAELWGVYAHPEAYGQGAGHALITAVEAAFRAEGHASAYLWVLAGNARAETFYQRHGWLEDGGVKVDERPGLRLRERRRVRRLA</sequence>
<dbReference type="SUPFAM" id="SSF55729">
    <property type="entry name" value="Acyl-CoA N-acyltransferases (Nat)"/>
    <property type="match status" value="1"/>
</dbReference>
<dbReference type="RefSeq" id="WP_179432753.1">
    <property type="nucleotide sequence ID" value="NZ_BAABLC010000001.1"/>
</dbReference>
<evidence type="ECO:0000313" key="5">
    <source>
        <dbReference type="Proteomes" id="UP000552045"/>
    </source>
</evidence>
<dbReference type="CDD" id="cd04301">
    <property type="entry name" value="NAT_SF"/>
    <property type="match status" value="1"/>
</dbReference>
<dbReference type="Pfam" id="PF00583">
    <property type="entry name" value="Acetyltransf_1"/>
    <property type="match status" value="1"/>
</dbReference>
<dbReference type="PROSITE" id="PS51186">
    <property type="entry name" value="GNAT"/>
    <property type="match status" value="1"/>
</dbReference>
<keyword evidence="5" id="KW-1185">Reference proteome</keyword>
<reference evidence="4 5" key="1">
    <citation type="submission" date="2020-07" db="EMBL/GenBank/DDBJ databases">
        <title>Sequencing the genomes of 1000 actinobacteria strains.</title>
        <authorList>
            <person name="Klenk H.-P."/>
        </authorList>
    </citation>
    <scope>NUCLEOTIDE SEQUENCE [LARGE SCALE GENOMIC DNA]</scope>
    <source>
        <strain evidence="4 5">DSM 22185</strain>
    </source>
</reference>